<dbReference type="InterPro" id="IPR011330">
    <property type="entry name" value="Glyco_hydro/deAcase_b/a-brl"/>
</dbReference>
<keyword evidence="2" id="KW-0732">Signal</keyword>
<protein>
    <submittedName>
        <fullName evidence="3">DUF2334 domain-containing protein</fullName>
    </submittedName>
</protein>
<proteinExistence type="predicted"/>
<dbReference type="SUPFAM" id="SSF88713">
    <property type="entry name" value="Glycoside hydrolase/deacetylase"/>
    <property type="match status" value="1"/>
</dbReference>
<feature type="signal peptide" evidence="2">
    <location>
        <begin position="1"/>
        <end position="26"/>
    </location>
</feature>
<keyword evidence="1" id="KW-1133">Transmembrane helix</keyword>
<evidence type="ECO:0000313" key="4">
    <source>
        <dbReference type="Proteomes" id="UP001595715"/>
    </source>
</evidence>
<organism evidence="3 4">
    <name type="scientific">Paenibacillus xanthanilyticus</name>
    <dbReference type="NCBI Taxonomy" id="1783531"/>
    <lineage>
        <taxon>Bacteria</taxon>
        <taxon>Bacillati</taxon>
        <taxon>Bacillota</taxon>
        <taxon>Bacilli</taxon>
        <taxon>Bacillales</taxon>
        <taxon>Paenibacillaceae</taxon>
        <taxon>Paenibacillus</taxon>
    </lineage>
</organism>
<accession>A0ABV8K0F9</accession>
<dbReference type="InterPro" id="IPR018763">
    <property type="entry name" value="DUF2334"/>
</dbReference>
<keyword evidence="1" id="KW-0472">Membrane</keyword>
<gene>
    <name evidence="3" type="ORF">ACFOZ8_03595</name>
</gene>
<feature type="transmembrane region" description="Helical" evidence="1">
    <location>
        <begin position="486"/>
        <end position="514"/>
    </location>
</feature>
<name>A0ABV8K0F9_9BACL</name>
<feature type="chain" id="PRO_5046713072" evidence="2">
    <location>
        <begin position="27"/>
        <end position="531"/>
    </location>
</feature>
<dbReference type="RefSeq" id="WP_377717430.1">
    <property type="nucleotide sequence ID" value="NZ_JBHSAM010000010.1"/>
</dbReference>
<comment type="caution">
    <text evidence="3">The sequence shown here is derived from an EMBL/GenBank/DDBJ whole genome shotgun (WGS) entry which is preliminary data.</text>
</comment>
<dbReference type="Proteomes" id="UP001595715">
    <property type="component" value="Unassembled WGS sequence"/>
</dbReference>
<keyword evidence="1" id="KW-0812">Transmembrane</keyword>
<evidence type="ECO:0000313" key="3">
    <source>
        <dbReference type="EMBL" id="MFC4098737.1"/>
    </source>
</evidence>
<evidence type="ECO:0000256" key="1">
    <source>
        <dbReference type="SAM" id="Phobius"/>
    </source>
</evidence>
<keyword evidence="4" id="KW-1185">Reference proteome</keyword>
<dbReference type="EMBL" id="JBHSAM010000010">
    <property type="protein sequence ID" value="MFC4098737.1"/>
    <property type="molecule type" value="Genomic_DNA"/>
</dbReference>
<sequence length="531" mass="59903">MLAKRWAAFFAGLLFAALLPASVARGQEQPWPDCLIVAASPELQIEAKKVYNLAGHFAVNRRLVTAEELGSKDLGSYRYVIVVQNTPDRALESAVKSLAGNQADVLWVGASESDRRINAISVSYGGQSWPQRYTVVYPKSNEVPQRVFATVSDGLQAYPLALREGRQWFYLSMQLDDVMGKVFADWLHAFFGAAHSHETRSAFIRIEDVHPLTDPDKLRQIADYLYSRDIPFMVAVIPVFDDRANGTKVSFEDKPDFTQALRYMVDHGASLIMHGYEHRYRSGETGEGFEFWDSETDKPIENEEPYTAAKLEKGIARMVANQLYPVAFEPPHYAMSQKGYQIARRYFSTLVASMQLSDETNMVAQQSPYRLITDYNGLAVVPETIGYVVNAPGDIAGMLEEADKLTIVRDSVVGAFFHPYVPISKLKELVTGLEPMGLAFLDLKSETNAVKTDFVAIATDEDGLEAEVTDRVKLDTLSRWEKRSVWMNYASFAITWGIAIVVMAFVAAFIWFIWRLRRNRRYRLFGEENGE</sequence>
<evidence type="ECO:0000256" key="2">
    <source>
        <dbReference type="SAM" id="SignalP"/>
    </source>
</evidence>
<dbReference type="CDD" id="cd10923">
    <property type="entry name" value="CE4_COG5298"/>
    <property type="match status" value="1"/>
</dbReference>
<dbReference type="Pfam" id="PF10096">
    <property type="entry name" value="DUF2334"/>
    <property type="match status" value="1"/>
</dbReference>
<reference evidence="4" key="1">
    <citation type="journal article" date="2019" name="Int. J. Syst. Evol. Microbiol.">
        <title>The Global Catalogue of Microorganisms (GCM) 10K type strain sequencing project: providing services to taxonomists for standard genome sequencing and annotation.</title>
        <authorList>
            <consortium name="The Broad Institute Genomics Platform"/>
            <consortium name="The Broad Institute Genome Sequencing Center for Infectious Disease"/>
            <person name="Wu L."/>
            <person name="Ma J."/>
        </authorList>
    </citation>
    <scope>NUCLEOTIDE SEQUENCE [LARGE SCALE GENOMIC DNA]</scope>
    <source>
        <strain evidence="4">IBRC-M 10987</strain>
    </source>
</reference>